<organism evidence="1 2">
    <name type="scientific">Sinosporangium album</name>
    <dbReference type="NCBI Taxonomy" id="504805"/>
    <lineage>
        <taxon>Bacteria</taxon>
        <taxon>Bacillati</taxon>
        <taxon>Actinomycetota</taxon>
        <taxon>Actinomycetes</taxon>
        <taxon>Streptosporangiales</taxon>
        <taxon>Streptosporangiaceae</taxon>
        <taxon>Sinosporangium</taxon>
    </lineage>
</organism>
<keyword evidence="2" id="KW-1185">Reference proteome</keyword>
<dbReference type="OrthoDB" id="581550at2"/>
<dbReference type="RefSeq" id="WP_093172143.1">
    <property type="nucleotide sequence ID" value="NZ_FNCN01000020.1"/>
</dbReference>
<gene>
    <name evidence="1" type="ORF">SAMN05421505_12027</name>
</gene>
<dbReference type="AlphaFoldDB" id="A0A1G8EBJ8"/>
<name>A0A1G8EBJ8_9ACTN</name>
<dbReference type="Proteomes" id="UP000198923">
    <property type="component" value="Unassembled WGS sequence"/>
</dbReference>
<accession>A0A1G8EBJ8</accession>
<evidence type="ECO:0000313" key="1">
    <source>
        <dbReference type="EMBL" id="SDH67276.1"/>
    </source>
</evidence>
<reference evidence="1 2" key="1">
    <citation type="submission" date="2016-10" db="EMBL/GenBank/DDBJ databases">
        <authorList>
            <person name="de Groot N.N."/>
        </authorList>
    </citation>
    <scope>NUCLEOTIDE SEQUENCE [LARGE SCALE GENOMIC DNA]</scope>
    <source>
        <strain evidence="1 2">CPCC 201354</strain>
    </source>
</reference>
<proteinExistence type="predicted"/>
<sequence>MATMLAILRPGGRTQRCDARCYTARPDTECDCLCRGVNHGQGVRRAVVNTRRLVEEWVAVSLAKDPQHFRVEIDLEAQTEPLF</sequence>
<evidence type="ECO:0000313" key="2">
    <source>
        <dbReference type="Proteomes" id="UP000198923"/>
    </source>
</evidence>
<dbReference type="EMBL" id="FNCN01000020">
    <property type="protein sequence ID" value="SDH67276.1"/>
    <property type="molecule type" value="Genomic_DNA"/>
</dbReference>
<protein>
    <submittedName>
        <fullName evidence="1">Uncharacterized protein</fullName>
    </submittedName>
</protein>